<evidence type="ECO:0000256" key="1">
    <source>
        <dbReference type="ARBA" id="ARBA00010136"/>
    </source>
</evidence>
<dbReference type="GO" id="GO:0005615">
    <property type="term" value="C:extracellular space"/>
    <property type="evidence" value="ECO:0007669"/>
    <property type="project" value="TreeGrafter"/>
</dbReference>
<evidence type="ECO:0000259" key="2">
    <source>
        <dbReference type="Pfam" id="PF11838"/>
    </source>
</evidence>
<evidence type="ECO:0000313" key="4">
    <source>
        <dbReference type="Proteomes" id="UP000281553"/>
    </source>
</evidence>
<sequence length="235" mass="25983">MSVAADTPVRINPGAVGFFRVCYHPTMLPPILSALSQHQIPERDRLNLLDDHFALARAGQCPLKTVLDLTRAYTGEDSYSVWSVLAQGLGSVRVLLQEMAYKAGDEVVFSELSPEEVGLNNLYTQLALPVYEKLGFDPKPEDSNNDSLLRPIILGVLGRARHPDVIAKARKAFDAHYASVMETPEGQPQEKLISPDLRTTIYSLCLRNGGAEVFQRLLTVSLHFAFLSLFLFSSP</sequence>
<comment type="similarity">
    <text evidence="1">Belongs to the peptidase M1 family.</text>
</comment>
<organism evidence="3 4">
    <name type="scientific">Dibothriocephalus latus</name>
    <name type="common">Fish tapeworm</name>
    <name type="synonym">Diphyllobothrium latum</name>
    <dbReference type="NCBI Taxonomy" id="60516"/>
    <lineage>
        <taxon>Eukaryota</taxon>
        <taxon>Metazoa</taxon>
        <taxon>Spiralia</taxon>
        <taxon>Lophotrochozoa</taxon>
        <taxon>Platyhelminthes</taxon>
        <taxon>Cestoda</taxon>
        <taxon>Eucestoda</taxon>
        <taxon>Diphyllobothriidea</taxon>
        <taxon>Diphyllobothriidae</taxon>
        <taxon>Dibothriocephalus</taxon>
    </lineage>
</organism>
<gene>
    <name evidence="3" type="ORF">DILT_LOCUS15636</name>
</gene>
<dbReference type="GO" id="GO:0042277">
    <property type="term" value="F:peptide binding"/>
    <property type="evidence" value="ECO:0007669"/>
    <property type="project" value="TreeGrafter"/>
</dbReference>
<proteinExistence type="inferred from homology"/>
<dbReference type="AlphaFoldDB" id="A0A3P7MML0"/>
<dbReference type="InterPro" id="IPR024571">
    <property type="entry name" value="ERAP1-like_C_dom"/>
</dbReference>
<dbReference type="Gene3D" id="1.25.50.20">
    <property type="match status" value="1"/>
</dbReference>
<dbReference type="GO" id="GO:0070006">
    <property type="term" value="F:metalloaminopeptidase activity"/>
    <property type="evidence" value="ECO:0007669"/>
    <property type="project" value="TreeGrafter"/>
</dbReference>
<feature type="domain" description="ERAP1-like C-terminal" evidence="2">
    <location>
        <begin position="10"/>
        <end position="219"/>
    </location>
</feature>
<dbReference type="PANTHER" id="PTHR11533">
    <property type="entry name" value="PROTEASE M1 ZINC METALLOPROTEASE"/>
    <property type="match status" value="1"/>
</dbReference>
<dbReference type="GO" id="GO:0008270">
    <property type="term" value="F:zinc ion binding"/>
    <property type="evidence" value="ECO:0007669"/>
    <property type="project" value="TreeGrafter"/>
</dbReference>
<dbReference type="Proteomes" id="UP000281553">
    <property type="component" value="Unassembled WGS sequence"/>
</dbReference>
<dbReference type="GO" id="GO:0043171">
    <property type="term" value="P:peptide catabolic process"/>
    <property type="evidence" value="ECO:0007669"/>
    <property type="project" value="TreeGrafter"/>
</dbReference>
<dbReference type="PANTHER" id="PTHR11533:SF174">
    <property type="entry name" value="PUROMYCIN-SENSITIVE AMINOPEPTIDASE-RELATED"/>
    <property type="match status" value="1"/>
</dbReference>
<protein>
    <recommendedName>
        <fullName evidence="2">ERAP1-like C-terminal domain-containing protein</fullName>
    </recommendedName>
</protein>
<dbReference type="EMBL" id="UYRU01080258">
    <property type="protein sequence ID" value="VDN30884.1"/>
    <property type="molecule type" value="Genomic_DNA"/>
</dbReference>
<evidence type="ECO:0000313" key="3">
    <source>
        <dbReference type="EMBL" id="VDN30884.1"/>
    </source>
</evidence>
<dbReference type="Pfam" id="PF11838">
    <property type="entry name" value="ERAP1_C"/>
    <property type="match status" value="1"/>
</dbReference>
<dbReference type="InterPro" id="IPR050344">
    <property type="entry name" value="Peptidase_M1_aminopeptidases"/>
</dbReference>
<reference evidence="3 4" key="1">
    <citation type="submission" date="2018-11" db="EMBL/GenBank/DDBJ databases">
        <authorList>
            <consortium name="Pathogen Informatics"/>
        </authorList>
    </citation>
    <scope>NUCLEOTIDE SEQUENCE [LARGE SCALE GENOMIC DNA]</scope>
</reference>
<dbReference type="GO" id="GO:0006508">
    <property type="term" value="P:proteolysis"/>
    <property type="evidence" value="ECO:0007669"/>
    <property type="project" value="TreeGrafter"/>
</dbReference>
<name>A0A3P7MML0_DIBLA</name>
<dbReference type="GO" id="GO:0016020">
    <property type="term" value="C:membrane"/>
    <property type="evidence" value="ECO:0007669"/>
    <property type="project" value="TreeGrafter"/>
</dbReference>
<accession>A0A3P7MML0</accession>
<dbReference type="OrthoDB" id="275509at2759"/>
<keyword evidence="4" id="KW-1185">Reference proteome</keyword>
<dbReference type="GO" id="GO:0005737">
    <property type="term" value="C:cytoplasm"/>
    <property type="evidence" value="ECO:0007669"/>
    <property type="project" value="TreeGrafter"/>
</dbReference>